<organism evidence="7 8">
    <name type="scientific">Elysia crispata</name>
    <name type="common">lettuce slug</name>
    <dbReference type="NCBI Taxonomy" id="231223"/>
    <lineage>
        <taxon>Eukaryota</taxon>
        <taxon>Metazoa</taxon>
        <taxon>Spiralia</taxon>
        <taxon>Lophotrochozoa</taxon>
        <taxon>Mollusca</taxon>
        <taxon>Gastropoda</taxon>
        <taxon>Heterobranchia</taxon>
        <taxon>Euthyneura</taxon>
        <taxon>Panpulmonata</taxon>
        <taxon>Sacoglossa</taxon>
        <taxon>Placobranchoidea</taxon>
        <taxon>Plakobranchidae</taxon>
        <taxon>Elysia</taxon>
    </lineage>
</organism>
<keyword evidence="5" id="KW-0325">Glycoprotein</keyword>
<evidence type="ECO:0000256" key="2">
    <source>
        <dbReference type="ARBA" id="ARBA00022525"/>
    </source>
</evidence>
<dbReference type="Pfam" id="PF00092">
    <property type="entry name" value="VWA"/>
    <property type="match status" value="3"/>
</dbReference>
<dbReference type="PANTHER" id="PTHR24020">
    <property type="entry name" value="COLLAGEN ALPHA"/>
    <property type="match status" value="1"/>
</dbReference>
<dbReference type="GO" id="GO:0005576">
    <property type="term" value="C:extracellular region"/>
    <property type="evidence" value="ECO:0007669"/>
    <property type="project" value="UniProtKB-SubCell"/>
</dbReference>
<dbReference type="PROSITE" id="PS50234">
    <property type="entry name" value="VWFA"/>
    <property type="match status" value="3"/>
</dbReference>
<protein>
    <recommendedName>
        <fullName evidence="6">VWFA domain-containing protein</fullName>
    </recommendedName>
</protein>
<keyword evidence="2" id="KW-0964">Secreted</keyword>
<evidence type="ECO:0000256" key="1">
    <source>
        <dbReference type="ARBA" id="ARBA00004613"/>
    </source>
</evidence>
<evidence type="ECO:0000256" key="4">
    <source>
        <dbReference type="ARBA" id="ARBA00022737"/>
    </source>
</evidence>
<dbReference type="PRINTS" id="PR00453">
    <property type="entry name" value="VWFADOMAIN"/>
</dbReference>
<name>A0AAE0YNZ3_9GAST</name>
<dbReference type="CDD" id="cd01450">
    <property type="entry name" value="vWFA_subfamily_ECM"/>
    <property type="match status" value="3"/>
</dbReference>
<comment type="caution">
    <text evidence="7">The sequence shown here is derived from an EMBL/GenBank/DDBJ whole genome shotgun (WGS) entry which is preliminary data.</text>
</comment>
<comment type="subcellular location">
    <subcellularLocation>
        <location evidence="1">Secreted</location>
    </subcellularLocation>
</comment>
<feature type="domain" description="VWFA" evidence="6">
    <location>
        <begin position="69"/>
        <end position="244"/>
    </location>
</feature>
<keyword evidence="4" id="KW-0677">Repeat</keyword>
<evidence type="ECO:0000313" key="8">
    <source>
        <dbReference type="Proteomes" id="UP001283361"/>
    </source>
</evidence>
<keyword evidence="8" id="KW-1185">Reference proteome</keyword>
<dbReference type="AlphaFoldDB" id="A0AAE0YNZ3"/>
<dbReference type="InterPro" id="IPR036465">
    <property type="entry name" value="vWFA_dom_sf"/>
</dbReference>
<accession>A0AAE0YNZ3</accession>
<dbReference type="SMART" id="SM00327">
    <property type="entry name" value="VWA"/>
    <property type="match status" value="3"/>
</dbReference>
<dbReference type="InterPro" id="IPR002035">
    <property type="entry name" value="VWF_A"/>
</dbReference>
<dbReference type="FunFam" id="3.40.50.410:FF:000004">
    <property type="entry name" value="collagen alpha-6(VI) chain"/>
    <property type="match status" value="3"/>
</dbReference>
<feature type="domain" description="VWFA" evidence="6">
    <location>
        <begin position="472"/>
        <end position="647"/>
    </location>
</feature>
<dbReference type="PANTHER" id="PTHR24020:SF84">
    <property type="entry name" value="VWFA DOMAIN-CONTAINING PROTEIN"/>
    <property type="match status" value="1"/>
</dbReference>
<dbReference type="Proteomes" id="UP001283361">
    <property type="component" value="Unassembled WGS sequence"/>
</dbReference>
<evidence type="ECO:0000256" key="5">
    <source>
        <dbReference type="ARBA" id="ARBA00023180"/>
    </source>
</evidence>
<sequence>MLIGIVDLSDTRELDGIASKPVDEVRFAVQEFSELRDLRHKVFSPHCVNLQLMLLSFLFTSGCADANIDLVFVLDASTSVTEPNFELMKDFVKDFLYEADIDSGNVRVGVIIYSTKDHIEFQMNTYNTKADVYNAIDEIPYRYGSTNTADALKTMRTEMFTRLNGDRPGVENICIVVTDGVSNINARRTIPEAEQARAEGIHIYAIGIGLSDTRELDGIASKPVDENRFAVQEFSELRDLRHKVFSSLCSTEAPVITTPAPVVSCADARIDLVFVLDASTSVTEPNFELMKDFVKDFLYEADIDKGNVRVGVIIYSTQDHIEFQMNTYNTKADVYNAIDEIPYRYGSTNTADALKTMRTDMFTRLNGDRRGVENICIVVTDGVSNINARRTIPEAEQARAEGIHIYAIGIGLSDTRELDGIASKPVDENRFAVQEFSELRDLRHKVFSSLCSTEAPVVTPVSIVSCADARIDLVFVLDASTSVTEPNFELMKDFVKDFLYEADIDSGNVRVGVIIYSTQDHIEFQMNTYNTKADVYNAIDEIPYRYGSTNTADALKTMRTEMFTRRNGDRPDVENICIVVTDGVSNINARRTIPEAEQARAEGIHIYAIGIGLSDTRELDGIASKPVDENRFAVQEFSELRDLRHKVFSALCSTEAPVQTTPVLLPVSK</sequence>
<keyword evidence="3" id="KW-0732">Signal</keyword>
<dbReference type="EMBL" id="JAWDGP010005719">
    <property type="protein sequence ID" value="KAK3753083.1"/>
    <property type="molecule type" value="Genomic_DNA"/>
</dbReference>
<evidence type="ECO:0000259" key="6">
    <source>
        <dbReference type="PROSITE" id="PS50234"/>
    </source>
</evidence>
<dbReference type="SUPFAM" id="SSF53300">
    <property type="entry name" value="vWA-like"/>
    <property type="match status" value="3"/>
</dbReference>
<proteinExistence type="predicted"/>
<gene>
    <name evidence="7" type="ORF">RRG08_049210</name>
</gene>
<evidence type="ECO:0000313" key="7">
    <source>
        <dbReference type="EMBL" id="KAK3753083.1"/>
    </source>
</evidence>
<feature type="domain" description="VWFA" evidence="6">
    <location>
        <begin position="271"/>
        <end position="446"/>
    </location>
</feature>
<dbReference type="InterPro" id="IPR050525">
    <property type="entry name" value="ECM_Assembly_Org"/>
</dbReference>
<reference evidence="7" key="1">
    <citation type="journal article" date="2023" name="G3 (Bethesda)">
        <title>A reference genome for the long-term kleptoplast-retaining sea slug Elysia crispata morphotype clarki.</title>
        <authorList>
            <person name="Eastman K.E."/>
            <person name="Pendleton A.L."/>
            <person name="Shaikh M.A."/>
            <person name="Suttiyut T."/>
            <person name="Ogas R."/>
            <person name="Tomko P."/>
            <person name="Gavelis G."/>
            <person name="Widhalm J.R."/>
            <person name="Wisecaver J.H."/>
        </authorList>
    </citation>
    <scope>NUCLEOTIDE SEQUENCE</scope>
    <source>
        <strain evidence="7">ECLA1</strain>
    </source>
</reference>
<evidence type="ECO:0000256" key="3">
    <source>
        <dbReference type="ARBA" id="ARBA00022729"/>
    </source>
</evidence>
<dbReference type="Gene3D" id="3.40.50.410">
    <property type="entry name" value="von Willebrand factor, type A domain"/>
    <property type="match status" value="3"/>
</dbReference>